<organism evidence="1">
    <name type="scientific">marine sediment metagenome</name>
    <dbReference type="NCBI Taxonomy" id="412755"/>
    <lineage>
        <taxon>unclassified sequences</taxon>
        <taxon>metagenomes</taxon>
        <taxon>ecological metagenomes</taxon>
    </lineage>
</organism>
<protein>
    <submittedName>
        <fullName evidence="1">Uncharacterized protein</fullName>
    </submittedName>
</protein>
<accession>A0A0F9KNC3</accession>
<gene>
    <name evidence="1" type="ORF">LCGC14_1382050</name>
</gene>
<comment type="caution">
    <text evidence="1">The sequence shown here is derived from an EMBL/GenBank/DDBJ whole genome shotgun (WGS) entry which is preliminary data.</text>
</comment>
<dbReference type="EMBL" id="LAZR01008840">
    <property type="protein sequence ID" value="KKM76261.1"/>
    <property type="molecule type" value="Genomic_DNA"/>
</dbReference>
<name>A0A0F9KNC3_9ZZZZ</name>
<proteinExistence type="predicted"/>
<dbReference type="AlphaFoldDB" id="A0A0F9KNC3"/>
<evidence type="ECO:0000313" key="1">
    <source>
        <dbReference type="EMBL" id="KKM76261.1"/>
    </source>
</evidence>
<reference evidence="1" key="1">
    <citation type="journal article" date="2015" name="Nature">
        <title>Complex archaea that bridge the gap between prokaryotes and eukaryotes.</title>
        <authorList>
            <person name="Spang A."/>
            <person name="Saw J.H."/>
            <person name="Jorgensen S.L."/>
            <person name="Zaremba-Niedzwiedzka K."/>
            <person name="Martijn J."/>
            <person name="Lind A.E."/>
            <person name="van Eijk R."/>
            <person name="Schleper C."/>
            <person name="Guy L."/>
            <person name="Ettema T.J."/>
        </authorList>
    </citation>
    <scope>NUCLEOTIDE SEQUENCE</scope>
</reference>
<sequence>MPTIIGTMTSQMTVWCAGLSCAEWEYVGVSNSSRREAAAFAKRCGWRFTRAVKLGRNRWYCPKCEPVEEGSE</sequence>